<dbReference type="InterPro" id="IPR029058">
    <property type="entry name" value="AB_hydrolase_fold"/>
</dbReference>
<protein>
    <recommendedName>
        <fullName evidence="1">Serine aminopeptidase S33 domain-containing protein</fullName>
    </recommendedName>
</protein>
<dbReference type="OrthoDB" id="5614837at2"/>
<proteinExistence type="predicted"/>
<feature type="domain" description="Serine aminopeptidase S33" evidence="1">
    <location>
        <begin position="47"/>
        <end position="269"/>
    </location>
</feature>
<dbReference type="Gene3D" id="3.40.50.1820">
    <property type="entry name" value="alpha/beta hydrolase"/>
    <property type="match status" value="1"/>
</dbReference>
<dbReference type="AlphaFoldDB" id="A0A2P6MDT5"/>
<name>A0A2P6MDT5_ALKUR</name>
<comment type="caution">
    <text evidence="2">The sequence shown here is derived from an EMBL/GenBank/DDBJ whole genome shotgun (WGS) entry which is preliminary data.</text>
</comment>
<evidence type="ECO:0000313" key="2">
    <source>
        <dbReference type="EMBL" id="PRO64437.1"/>
    </source>
</evidence>
<dbReference type="InterPro" id="IPR051044">
    <property type="entry name" value="MAG_DAG_Lipase"/>
</dbReference>
<dbReference type="InterPro" id="IPR022742">
    <property type="entry name" value="Hydrolase_4"/>
</dbReference>
<dbReference type="SUPFAM" id="SSF53474">
    <property type="entry name" value="alpha/beta-Hydrolases"/>
    <property type="match status" value="1"/>
</dbReference>
<dbReference type="RefSeq" id="WP_105960225.1">
    <property type="nucleotide sequence ID" value="NZ_PVNS01000016.1"/>
</dbReference>
<accession>A0A2P6MDT5</accession>
<dbReference type="PANTHER" id="PTHR11614">
    <property type="entry name" value="PHOSPHOLIPASE-RELATED"/>
    <property type="match status" value="1"/>
</dbReference>
<organism evidence="2 3">
    <name type="scientific">Alkalicoccus urumqiensis</name>
    <name type="common">Bacillus urumqiensis</name>
    <dbReference type="NCBI Taxonomy" id="1548213"/>
    <lineage>
        <taxon>Bacteria</taxon>
        <taxon>Bacillati</taxon>
        <taxon>Bacillota</taxon>
        <taxon>Bacilli</taxon>
        <taxon>Bacillales</taxon>
        <taxon>Bacillaceae</taxon>
        <taxon>Alkalicoccus</taxon>
    </lineage>
</organism>
<reference evidence="2 3" key="1">
    <citation type="submission" date="2018-03" db="EMBL/GenBank/DDBJ databases">
        <title>Bacillus urumqiensis sp. nov., a moderately haloalkaliphilic bacterium isolated from a salt lake.</title>
        <authorList>
            <person name="Zhao B."/>
            <person name="Liao Z."/>
        </authorList>
    </citation>
    <scope>NUCLEOTIDE SEQUENCE [LARGE SCALE GENOMIC DNA]</scope>
    <source>
        <strain evidence="2 3">BZ-SZ-XJ18</strain>
    </source>
</reference>
<dbReference type="Pfam" id="PF12146">
    <property type="entry name" value="Hydrolase_4"/>
    <property type="match status" value="1"/>
</dbReference>
<dbReference type="EMBL" id="PVNS01000016">
    <property type="protein sequence ID" value="PRO64437.1"/>
    <property type="molecule type" value="Genomic_DNA"/>
</dbReference>
<keyword evidence="3" id="KW-1185">Reference proteome</keyword>
<evidence type="ECO:0000313" key="3">
    <source>
        <dbReference type="Proteomes" id="UP000243650"/>
    </source>
</evidence>
<dbReference type="Proteomes" id="UP000243650">
    <property type="component" value="Unassembled WGS sequence"/>
</dbReference>
<evidence type="ECO:0000259" key="1">
    <source>
        <dbReference type="Pfam" id="PF12146"/>
    </source>
</evidence>
<gene>
    <name evidence="2" type="ORF">C6I21_14645</name>
</gene>
<sequence>MTKKVKLSDHFMKSYDKLYGLNGSVRESYILSEGPLSVFTQRFGSADPERTVLLLHGYLDHSGGLSRLIRFFLKHDWNVLTLDLPGHGFSASVSPPFTAYEQAAALVWNFWSDKNYTIQHALGHSTGAAVLFQACMQKSIDPQSLILAAPLYIPKNWPLLKVPSKAAANYPHSIKRTFRANSHNREYLAFQRRDPLQMKTLHTEWTLDLSRWIEKLEAAEKVTVPAVGLFAGKDKTIDGEASRRFYHQKLQQFDPVYLPDAGHQIFNETPGIHLAVEQILHCWLHGRNTGRHMVEYTEV</sequence>